<keyword evidence="3" id="KW-1185">Reference proteome</keyword>
<evidence type="ECO:0000313" key="3">
    <source>
        <dbReference type="Proteomes" id="UP000193431"/>
    </source>
</evidence>
<reference evidence="2 3" key="1">
    <citation type="submission" date="2016-11" db="EMBL/GenBank/DDBJ databases">
        <title>Trade-off between light-utilization and light-protection in marine flavobacteria.</title>
        <authorList>
            <person name="Kumagai Y."/>
        </authorList>
    </citation>
    <scope>NUCLEOTIDE SEQUENCE [LARGE SCALE GENOMIC DNA]</scope>
    <source>
        <strain evidence="2 3">JCM 13191</strain>
    </source>
</reference>
<dbReference type="EMBL" id="CP019344">
    <property type="protein sequence ID" value="ARN76861.1"/>
    <property type="molecule type" value="Genomic_DNA"/>
</dbReference>
<proteinExistence type="predicted"/>
<dbReference type="AlphaFoldDB" id="A0A1W6MGX5"/>
<accession>A0A1W6MGX5</accession>
<keyword evidence="1" id="KW-1133">Transmembrane helix</keyword>
<keyword evidence="1" id="KW-0472">Membrane</keyword>
<sequence length="78" mass="9070">MYEFIYTSVFTSEFGFNMILLSLGNIVIEVFLIIKTLFFSFLGFVFLVMLTYCILNDTKRKNVNREIIKLIKAIRGTG</sequence>
<dbReference type="Proteomes" id="UP000193431">
    <property type="component" value="Chromosome"/>
</dbReference>
<protein>
    <submittedName>
        <fullName evidence="2">Uncharacterized protein</fullName>
    </submittedName>
</protein>
<feature type="transmembrane region" description="Helical" evidence="1">
    <location>
        <begin position="26"/>
        <end position="55"/>
    </location>
</feature>
<keyword evidence="1" id="KW-0812">Transmembrane</keyword>
<organism evidence="2 3">
    <name type="scientific">Nonlabens spongiae</name>
    <dbReference type="NCBI Taxonomy" id="331648"/>
    <lineage>
        <taxon>Bacteria</taxon>
        <taxon>Pseudomonadati</taxon>
        <taxon>Bacteroidota</taxon>
        <taxon>Flavobacteriia</taxon>
        <taxon>Flavobacteriales</taxon>
        <taxon>Flavobacteriaceae</taxon>
        <taxon>Nonlabens</taxon>
    </lineage>
</organism>
<gene>
    <name evidence="2" type="ORF">BST97_01955</name>
</gene>
<evidence type="ECO:0000256" key="1">
    <source>
        <dbReference type="SAM" id="Phobius"/>
    </source>
</evidence>
<evidence type="ECO:0000313" key="2">
    <source>
        <dbReference type="EMBL" id="ARN76861.1"/>
    </source>
</evidence>
<name>A0A1W6MGX5_9FLAO</name>